<dbReference type="Proteomes" id="UP000822688">
    <property type="component" value="Chromosome 3"/>
</dbReference>
<dbReference type="InterPro" id="IPR044177">
    <property type="entry name" value="RTNLB22/23"/>
</dbReference>
<dbReference type="Pfam" id="PF02453">
    <property type="entry name" value="Reticulon"/>
    <property type="match status" value="1"/>
</dbReference>
<dbReference type="PANTHER" id="PTHR47879">
    <property type="entry name" value="RETICULON-LIKE PROTEIN B22"/>
    <property type="match status" value="1"/>
</dbReference>
<feature type="transmembrane region" description="Helical" evidence="6">
    <location>
        <begin position="110"/>
        <end position="128"/>
    </location>
</feature>
<dbReference type="PANTHER" id="PTHR47879:SF2">
    <property type="entry name" value="RETICULON-LIKE PROTEIN B22"/>
    <property type="match status" value="1"/>
</dbReference>
<keyword evidence="9" id="KW-1185">Reference proteome</keyword>
<comment type="caution">
    <text evidence="8">The sequence shown here is derived from an EMBL/GenBank/DDBJ whole genome shotgun (WGS) entry which is preliminary data.</text>
</comment>
<evidence type="ECO:0000259" key="7">
    <source>
        <dbReference type="PROSITE" id="PS50845"/>
    </source>
</evidence>
<feature type="transmembrane region" description="Helical" evidence="6">
    <location>
        <begin position="12"/>
        <end position="29"/>
    </location>
</feature>
<dbReference type="AlphaFoldDB" id="A0A8T0IGB1"/>
<evidence type="ECO:0000256" key="2">
    <source>
        <dbReference type="ARBA" id="ARBA00022692"/>
    </source>
</evidence>
<evidence type="ECO:0000256" key="6">
    <source>
        <dbReference type="RuleBase" id="RU363132"/>
    </source>
</evidence>
<name>A0A8T0IGB1_CERPU</name>
<evidence type="ECO:0000256" key="3">
    <source>
        <dbReference type="ARBA" id="ARBA00022824"/>
    </source>
</evidence>
<dbReference type="GO" id="GO:0005789">
    <property type="term" value="C:endoplasmic reticulum membrane"/>
    <property type="evidence" value="ECO:0007669"/>
    <property type="project" value="UniProtKB-SubCell"/>
</dbReference>
<feature type="domain" description="Reticulon" evidence="7">
    <location>
        <begin position="4"/>
        <end position="146"/>
    </location>
</feature>
<keyword evidence="2 6" id="KW-0812">Transmembrane</keyword>
<proteinExistence type="predicted"/>
<dbReference type="InterPro" id="IPR003388">
    <property type="entry name" value="Reticulon"/>
</dbReference>
<evidence type="ECO:0000313" key="9">
    <source>
        <dbReference type="Proteomes" id="UP000822688"/>
    </source>
</evidence>
<evidence type="ECO:0000256" key="4">
    <source>
        <dbReference type="ARBA" id="ARBA00022989"/>
    </source>
</evidence>
<evidence type="ECO:0000313" key="8">
    <source>
        <dbReference type="EMBL" id="KAG0582770.1"/>
    </source>
</evidence>
<feature type="transmembrane region" description="Helical" evidence="6">
    <location>
        <begin position="35"/>
        <end position="59"/>
    </location>
</feature>
<keyword evidence="5 6" id="KW-0472">Membrane</keyword>
<sequence length="171" mass="18613">MSSRCDVVMWRRPAMAILVLACGSLVYYHCGFRNLNLVSLISDVLFVITWSLAVLGLIFRSFNLTILPMDPAEWQISPETANCIAATVANVMGALESVLRVAASGSDKKLFMKVVAVLYLLSVIGRSLTGATIAYATLWLVFTVPVCIVKLAPKSASKPFILKLREKIGSC</sequence>
<reference evidence="8" key="1">
    <citation type="submission" date="2020-06" db="EMBL/GenBank/DDBJ databases">
        <title>WGS assembly of Ceratodon purpureus strain R40.</title>
        <authorList>
            <person name="Carey S.B."/>
            <person name="Jenkins J."/>
            <person name="Shu S."/>
            <person name="Lovell J.T."/>
            <person name="Sreedasyam A."/>
            <person name="Maumus F."/>
            <person name="Tiley G.P."/>
            <person name="Fernandez-Pozo N."/>
            <person name="Barry K."/>
            <person name="Chen C."/>
            <person name="Wang M."/>
            <person name="Lipzen A."/>
            <person name="Daum C."/>
            <person name="Saski C.A."/>
            <person name="Payton A.C."/>
            <person name="Mcbreen J.C."/>
            <person name="Conrad R.E."/>
            <person name="Kollar L.M."/>
            <person name="Olsson S."/>
            <person name="Huttunen S."/>
            <person name="Landis J.B."/>
            <person name="Wickett N.J."/>
            <person name="Johnson M.G."/>
            <person name="Rensing S.A."/>
            <person name="Grimwood J."/>
            <person name="Schmutz J."/>
            <person name="Mcdaniel S.F."/>
        </authorList>
    </citation>
    <scope>NUCLEOTIDE SEQUENCE</scope>
    <source>
        <strain evidence="8">R40</strain>
    </source>
</reference>
<keyword evidence="3 6" id="KW-0256">Endoplasmic reticulum</keyword>
<evidence type="ECO:0000256" key="1">
    <source>
        <dbReference type="ARBA" id="ARBA00004477"/>
    </source>
</evidence>
<keyword evidence="4 6" id="KW-1133">Transmembrane helix</keyword>
<organism evidence="8 9">
    <name type="scientific">Ceratodon purpureus</name>
    <name type="common">Fire moss</name>
    <name type="synonym">Dicranum purpureum</name>
    <dbReference type="NCBI Taxonomy" id="3225"/>
    <lineage>
        <taxon>Eukaryota</taxon>
        <taxon>Viridiplantae</taxon>
        <taxon>Streptophyta</taxon>
        <taxon>Embryophyta</taxon>
        <taxon>Bryophyta</taxon>
        <taxon>Bryophytina</taxon>
        <taxon>Bryopsida</taxon>
        <taxon>Dicranidae</taxon>
        <taxon>Pseudoditrichales</taxon>
        <taxon>Ditrichaceae</taxon>
        <taxon>Ceratodon</taxon>
    </lineage>
</organism>
<dbReference type="EMBL" id="CM026423">
    <property type="protein sequence ID" value="KAG0582770.1"/>
    <property type="molecule type" value="Genomic_DNA"/>
</dbReference>
<dbReference type="OrthoDB" id="2020646at2759"/>
<evidence type="ECO:0000256" key="5">
    <source>
        <dbReference type="ARBA" id="ARBA00023136"/>
    </source>
</evidence>
<accession>A0A8T0IGB1</accession>
<comment type="subcellular location">
    <subcellularLocation>
        <location evidence="1 6">Endoplasmic reticulum membrane</location>
        <topology evidence="1 6">Multi-pass membrane protein</topology>
    </subcellularLocation>
</comment>
<protein>
    <recommendedName>
        <fullName evidence="6">Reticulon-like protein</fullName>
    </recommendedName>
</protein>
<dbReference type="PROSITE" id="PS50845">
    <property type="entry name" value="RETICULON"/>
    <property type="match status" value="1"/>
</dbReference>
<gene>
    <name evidence="8" type="ORF">KC19_3G084700</name>
</gene>